<organism evidence="2 3">
    <name type="scientific">Ataeniobius toweri</name>
    <dbReference type="NCBI Taxonomy" id="208326"/>
    <lineage>
        <taxon>Eukaryota</taxon>
        <taxon>Metazoa</taxon>
        <taxon>Chordata</taxon>
        <taxon>Craniata</taxon>
        <taxon>Vertebrata</taxon>
        <taxon>Euteleostomi</taxon>
        <taxon>Actinopterygii</taxon>
        <taxon>Neopterygii</taxon>
        <taxon>Teleostei</taxon>
        <taxon>Neoteleostei</taxon>
        <taxon>Acanthomorphata</taxon>
        <taxon>Ovalentaria</taxon>
        <taxon>Atherinomorphae</taxon>
        <taxon>Cyprinodontiformes</taxon>
        <taxon>Goodeidae</taxon>
        <taxon>Ataeniobius</taxon>
    </lineage>
</organism>
<dbReference type="EMBL" id="JAHUTI010020336">
    <property type="protein sequence ID" value="MED6238677.1"/>
    <property type="molecule type" value="Genomic_DNA"/>
</dbReference>
<feature type="compositionally biased region" description="Basic and acidic residues" evidence="1">
    <location>
        <begin position="33"/>
        <end position="49"/>
    </location>
</feature>
<evidence type="ECO:0000256" key="1">
    <source>
        <dbReference type="SAM" id="MobiDB-lite"/>
    </source>
</evidence>
<feature type="region of interest" description="Disordered" evidence="1">
    <location>
        <begin position="29"/>
        <end position="50"/>
    </location>
</feature>
<accession>A0ABU7AKT7</accession>
<keyword evidence="3" id="KW-1185">Reference proteome</keyword>
<evidence type="ECO:0000313" key="2">
    <source>
        <dbReference type="EMBL" id="MED6238677.1"/>
    </source>
</evidence>
<reference evidence="2 3" key="1">
    <citation type="submission" date="2021-07" db="EMBL/GenBank/DDBJ databases">
        <authorList>
            <person name="Palmer J.M."/>
        </authorList>
    </citation>
    <scope>NUCLEOTIDE SEQUENCE [LARGE SCALE GENOMIC DNA]</scope>
    <source>
        <strain evidence="2 3">AT_MEX2019</strain>
        <tissue evidence="2">Muscle</tissue>
    </source>
</reference>
<evidence type="ECO:0000313" key="3">
    <source>
        <dbReference type="Proteomes" id="UP001345963"/>
    </source>
</evidence>
<gene>
    <name evidence="2" type="ORF">ATANTOWER_027369</name>
</gene>
<name>A0ABU7AKT7_9TELE</name>
<comment type="caution">
    <text evidence="2">The sequence shown here is derived from an EMBL/GenBank/DDBJ whole genome shotgun (WGS) entry which is preliminary data.</text>
</comment>
<sequence>MIFSCVAAPASDTQQVELSIFMSLGGSWSTQREPTHAQGEHANSNEKNPRLAVEPKTFLLQGNSATNCVTVQPYN</sequence>
<proteinExistence type="predicted"/>
<dbReference type="Proteomes" id="UP001345963">
    <property type="component" value="Unassembled WGS sequence"/>
</dbReference>
<evidence type="ECO:0008006" key="4">
    <source>
        <dbReference type="Google" id="ProtNLM"/>
    </source>
</evidence>
<protein>
    <recommendedName>
        <fullName evidence="4">Secreted protein</fullName>
    </recommendedName>
</protein>